<dbReference type="SUPFAM" id="SSF48403">
    <property type="entry name" value="Ankyrin repeat"/>
    <property type="match status" value="1"/>
</dbReference>
<comment type="caution">
    <text evidence="6">The sequence shown here is derived from an EMBL/GenBank/DDBJ whole genome shotgun (WGS) entry which is preliminary data.</text>
</comment>
<dbReference type="SUPFAM" id="SSF57850">
    <property type="entry name" value="RING/U-box"/>
    <property type="match status" value="1"/>
</dbReference>
<proteinExistence type="predicted"/>
<dbReference type="EMBL" id="CAJNNV010022244">
    <property type="protein sequence ID" value="CAE8607970.1"/>
    <property type="molecule type" value="Genomic_DNA"/>
</dbReference>
<feature type="compositionally biased region" description="Basic residues" evidence="4">
    <location>
        <begin position="487"/>
        <end position="503"/>
    </location>
</feature>
<dbReference type="Pfam" id="PF12796">
    <property type="entry name" value="Ank_2"/>
    <property type="match status" value="1"/>
</dbReference>
<accession>A0A813F5D2</accession>
<keyword evidence="7" id="KW-1185">Reference proteome</keyword>
<dbReference type="InterPro" id="IPR003613">
    <property type="entry name" value="Ubox_domain"/>
</dbReference>
<evidence type="ECO:0000256" key="1">
    <source>
        <dbReference type="ARBA" id="ARBA00022737"/>
    </source>
</evidence>
<evidence type="ECO:0000256" key="2">
    <source>
        <dbReference type="ARBA" id="ARBA00023043"/>
    </source>
</evidence>
<keyword evidence="1" id="KW-0677">Repeat</keyword>
<dbReference type="InterPro" id="IPR050889">
    <property type="entry name" value="Dendritic_Spine_Reg/Scaffold"/>
</dbReference>
<gene>
    <name evidence="6" type="ORF">PGLA1383_LOCUS25871</name>
</gene>
<evidence type="ECO:0000256" key="3">
    <source>
        <dbReference type="PROSITE-ProRule" id="PRU00023"/>
    </source>
</evidence>
<dbReference type="Gene3D" id="1.25.40.20">
    <property type="entry name" value="Ankyrin repeat-containing domain"/>
    <property type="match status" value="1"/>
</dbReference>
<dbReference type="InterPro" id="IPR036770">
    <property type="entry name" value="Ankyrin_rpt-contain_sf"/>
</dbReference>
<sequence>MYRRRVGGGRMTPPRVLNLSANFEPSLVATALARLWTVHEWKLSPVRDAKGEFVDTCPISLERMKDPVLLCDGQVYERDSILQWLSSGRNDSPCTREEFQHQSILELMPMHAVIDSFLDQCPTRVQPSGREQLERCTQDAATAMNSSMVSSETQQALRVLDSSIAVSVRGIRDWQASVQAAQEISGEYEKMRSRAAQRIQASLRTFACQLELVRLFAEEQSLQQIRAAAAATRIQTFRRSQLKHLEWKSRCQSLAELCTKAILAGQTEMVQLFLRKEGFVNYQAIVHMLRASGAQMDAQVFELTPLHVAARDGNSRIVRLLCAAGADKDMPNSKDDWAPLHFAVANGHLEVVIVLLAAGANIGSISRWSLSFPATMTPLFLAFHHGHSDIAGFLFQAGAWQFEPVRSPPPNWPFGYRARYQHVQNCMREHDMSCRHALLCRHERIGNQGSCCEASERGDDSEETKFGCGYDCGYDFEVPFRKGDRKSGRKGNSRALRRTRTKSRQQEEQQRLRAERQKERAQCRSRQSCRDLKLEDRWGHLHLSLKFGGHPCHLIATIDMYIKAGDTTFAELLRDTTNLVQGCGGIASFSSECVAVFYDISEGDSEPVEPQYVWTIQLVELVDYLKMFELGHTSFMSDILFRKVV</sequence>
<feature type="repeat" description="ANK" evidence="3">
    <location>
        <begin position="301"/>
        <end position="333"/>
    </location>
</feature>
<feature type="repeat" description="ANK" evidence="3">
    <location>
        <begin position="335"/>
        <end position="367"/>
    </location>
</feature>
<dbReference type="Pfam" id="PF04564">
    <property type="entry name" value="U-box"/>
    <property type="match status" value="1"/>
</dbReference>
<dbReference type="AlphaFoldDB" id="A0A813F5D2"/>
<dbReference type="PANTHER" id="PTHR24166:SF48">
    <property type="entry name" value="PROTEIN VAPYRIN"/>
    <property type="match status" value="1"/>
</dbReference>
<dbReference type="Gene3D" id="3.30.40.10">
    <property type="entry name" value="Zinc/RING finger domain, C3HC4 (zinc finger)"/>
    <property type="match status" value="1"/>
</dbReference>
<dbReference type="PROSITE" id="PS50088">
    <property type="entry name" value="ANK_REPEAT"/>
    <property type="match status" value="2"/>
</dbReference>
<dbReference type="PROSITE" id="PS51698">
    <property type="entry name" value="U_BOX"/>
    <property type="match status" value="1"/>
</dbReference>
<dbReference type="InterPro" id="IPR013083">
    <property type="entry name" value="Znf_RING/FYVE/PHD"/>
</dbReference>
<keyword evidence="2 3" id="KW-0040">ANK repeat</keyword>
<protein>
    <recommendedName>
        <fullName evidence="5">U-box domain-containing protein</fullName>
    </recommendedName>
</protein>
<reference evidence="6" key="1">
    <citation type="submission" date="2021-02" db="EMBL/GenBank/DDBJ databases">
        <authorList>
            <person name="Dougan E. K."/>
            <person name="Rhodes N."/>
            <person name="Thang M."/>
            <person name="Chan C."/>
        </authorList>
    </citation>
    <scope>NUCLEOTIDE SEQUENCE</scope>
</reference>
<feature type="compositionally biased region" description="Basic and acidic residues" evidence="4">
    <location>
        <begin position="504"/>
        <end position="519"/>
    </location>
</feature>
<dbReference type="PROSITE" id="PS50297">
    <property type="entry name" value="ANK_REP_REGION"/>
    <property type="match status" value="2"/>
</dbReference>
<dbReference type="GO" id="GO:0004842">
    <property type="term" value="F:ubiquitin-protein transferase activity"/>
    <property type="evidence" value="ECO:0007669"/>
    <property type="project" value="InterPro"/>
</dbReference>
<name>A0A813F5D2_POLGL</name>
<feature type="region of interest" description="Disordered" evidence="4">
    <location>
        <begin position="483"/>
        <end position="519"/>
    </location>
</feature>
<evidence type="ECO:0000313" key="6">
    <source>
        <dbReference type="EMBL" id="CAE8607970.1"/>
    </source>
</evidence>
<dbReference type="SMART" id="SM00248">
    <property type="entry name" value="ANK"/>
    <property type="match status" value="4"/>
</dbReference>
<dbReference type="GO" id="GO:0016567">
    <property type="term" value="P:protein ubiquitination"/>
    <property type="evidence" value="ECO:0007669"/>
    <property type="project" value="InterPro"/>
</dbReference>
<feature type="domain" description="U-box" evidence="5">
    <location>
        <begin position="50"/>
        <end position="124"/>
    </location>
</feature>
<organism evidence="6 7">
    <name type="scientific">Polarella glacialis</name>
    <name type="common">Dinoflagellate</name>
    <dbReference type="NCBI Taxonomy" id="89957"/>
    <lineage>
        <taxon>Eukaryota</taxon>
        <taxon>Sar</taxon>
        <taxon>Alveolata</taxon>
        <taxon>Dinophyceae</taxon>
        <taxon>Suessiales</taxon>
        <taxon>Suessiaceae</taxon>
        <taxon>Polarella</taxon>
    </lineage>
</organism>
<dbReference type="OrthoDB" id="19014at2759"/>
<dbReference type="InterPro" id="IPR002110">
    <property type="entry name" value="Ankyrin_rpt"/>
</dbReference>
<evidence type="ECO:0000256" key="4">
    <source>
        <dbReference type="SAM" id="MobiDB-lite"/>
    </source>
</evidence>
<dbReference type="PANTHER" id="PTHR24166">
    <property type="entry name" value="ROLLING PEBBLES, ISOFORM B"/>
    <property type="match status" value="1"/>
</dbReference>
<dbReference type="Proteomes" id="UP000654075">
    <property type="component" value="Unassembled WGS sequence"/>
</dbReference>
<evidence type="ECO:0000259" key="5">
    <source>
        <dbReference type="PROSITE" id="PS51698"/>
    </source>
</evidence>
<dbReference type="SMART" id="SM00504">
    <property type="entry name" value="Ubox"/>
    <property type="match status" value="1"/>
</dbReference>
<evidence type="ECO:0000313" key="7">
    <source>
        <dbReference type="Proteomes" id="UP000654075"/>
    </source>
</evidence>